<comment type="caution">
    <text evidence="1">The sequence shown here is derived from an EMBL/GenBank/DDBJ whole genome shotgun (WGS) entry which is preliminary data.</text>
</comment>
<dbReference type="AlphaFoldDB" id="A0AAE3M7Q9"/>
<dbReference type="RefSeq" id="WP_301192360.1">
    <property type="nucleotide sequence ID" value="NZ_JAPDPJ010000066.1"/>
</dbReference>
<evidence type="ECO:0000313" key="1">
    <source>
        <dbReference type="EMBL" id="MCW3788804.1"/>
    </source>
</evidence>
<dbReference type="EMBL" id="JAPDPJ010000066">
    <property type="protein sequence ID" value="MCW3788804.1"/>
    <property type="molecule type" value="Genomic_DNA"/>
</dbReference>
<organism evidence="1 2">
    <name type="scientific">Plebeiibacterium sediminum</name>
    <dbReference type="NCBI Taxonomy" id="2992112"/>
    <lineage>
        <taxon>Bacteria</taxon>
        <taxon>Pseudomonadati</taxon>
        <taxon>Bacteroidota</taxon>
        <taxon>Bacteroidia</taxon>
        <taxon>Marinilabiliales</taxon>
        <taxon>Marinilabiliaceae</taxon>
        <taxon>Plebeiibacterium</taxon>
    </lineage>
</organism>
<keyword evidence="2" id="KW-1185">Reference proteome</keyword>
<evidence type="ECO:0000313" key="2">
    <source>
        <dbReference type="Proteomes" id="UP001209229"/>
    </source>
</evidence>
<dbReference type="Proteomes" id="UP001209229">
    <property type="component" value="Unassembled WGS sequence"/>
</dbReference>
<reference evidence="1" key="1">
    <citation type="submission" date="2022-10" db="EMBL/GenBank/DDBJ databases">
        <authorList>
            <person name="Yu W.X."/>
        </authorList>
    </citation>
    <scope>NUCLEOTIDE SEQUENCE</scope>
    <source>
        <strain evidence="1">AAT</strain>
    </source>
</reference>
<proteinExistence type="predicted"/>
<accession>A0AAE3M7Q9</accession>
<dbReference type="PROSITE" id="PS51257">
    <property type="entry name" value="PROKAR_LIPOPROTEIN"/>
    <property type="match status" value="1"/>
</dbReference>
<protein>
    <submittedName>
        <fullName evidence="1">Uncharacterized protein</fullName>
    </submittedName>
</protein>
<name>A0AAE3M7Q9_9BACT</name>
<gene>
    <name evidence="1" type="ORF">OM075_20200</name>
</gene>
<sequence>MRVAALNTKTKVMNYLKTAFLIFFLLPLIISSCSEDSIPENSDIENTLKNIWVENGVLHVNSESTLDSLVLSNLEKTEDQLIEWQNSLDFENYQSFYNNVFDEYELMVEDAISKESDEPYFDFVAKYSEFVEFPSEPILGAPNRSMEPLVKSSFNTVVNKLGYIYVGDELINYTNKENSLKSSTSSYYCYKKTSKRKMKVTAEFGPNVNKTTIHCGCKKKTLWAWWSYTTTFWARPNSYGIWTKWKAYDGDVYYPTWVDVRYMEIFTDGVKSENKCIFPN</sequence>